<proteinExistence type="predicted"/>
<evidence type="ECO:0000313" key="2">
    <source>
        <dbReference type="Proteomes" id="UP001596413"/>
    </source>
</evidence>
<protein>
    <submittedName>
        <fullName evidence="1">Uncharacterized protein</fullName>
    </submittedName>
</protein>
<organism evidence="1 2">
    <name type="scientific">Streptomyces polyrhachis</name>
    <dbReference type="NCBI Taxonomy" id="1282885"/>
    <lineage>
        <taxon>Bacteria</taxon>
        <taxon>Bacillati</taxon>
        <taxon>Actinomycetota</taxon>
        <taxon>Actinomycetes</taxon>
        <taxon>Kitasatosporales</taxon>
        <taxon>Streptomycetaceae</taxon>
        <taxon>Streptomyces</taxon>
    </lineage>
</organism>
<name>A0ABW2GHV5_9ACTN</name>
<sequence>MAATAEGLPHDDEVVVDGPDAPLRTALDAFEQGRTLPVRELLAATREQSDWWRRNWYVGELAERLLQRPDWPLDELQPADAALLRARLALARAWEIRTGDRARNVSDEQFRSFHTLLVDAVALIEEAVRHNPGDPVPWTIALAQAMGIGAERQTFEGYLARALEADPLNWAAHTSAVQYLGKKWYGSHEEMLAFAEEAAERAPAGSVLRGLPVAALSELVLDESLRDRSDAEEKYGPIAHSRVLAAISAAQEVSAAFEPGDHRAGAVRNHLAWALIREGGRDQEVLEAFRAIGADARTFPWGYLGAAGSTFLTCRKGARAQVAAHTPVRARAGVRPEPAPVKPPVTRELALALAPVRAVAEAVLLTGTSYRMAPLAGGTGTWVETAPALDPPGKRGGLRNALLGEGDLVRLMDAATGADTWPVLVFSRLGDGAYALTLIRGGKQLAAHAWTGPAGMPRQTEALATAEVFAQALGLPDARPFAAVLRDPGEPAQAAARALAALGLPPLPEGIGQRAELLAELPGVRVVRKRSLREAIRDTLRDDDEPPAL</sequence>
<dbReference type="EMBL" id="JBHSZO010000016">
    <property type="protein sequence ID" value="MFC7218970.1"/>
    <property type="molecule type" value="Genomic_DNA"/>
</dbReference>
<keyword evidence="2" id="KW-1185">Reference proteome</keyword>
<reference evidence="2" key="1">
    <citation type="journal article" date="2019" name="Int. J. Syst. Evol. Microbiol.">
        <title>The Global Catalogue of Microorganisms (GCM) 10K type strain sequencing project: providing services to taxonomists for standard genome sequencing and annotation.</title>
        <authorList>
            <consortium name="The Broad Institute Genomics Platform"/>
            <consortium name="The Broad Institute Genome Sequencing Center for Infectious Disease"/>
            <person name="Wu L."/>
            <person name="Ma J."/>
        </authorList>
    </citation>
    <scope>NUCLEOTIDE SEQUENCE [LARGE SCALE GENOMIC DNA]</scope>
    <source>
        <strain evidence="2">CGMCC 1.13681</strain>
    </source>
</reference>
<accession>A0ABW2GHV5</accession>
<comment type="caution">
    <text evidence="1">The sequence shown here is derived from an EMBL/GenBank/DDBJ whole genome shotgun (WGS) entry which is preliminary data.</text>
</comment>
<dbReference type="Proteomes" id="UP001596413">
    <property type="component" value="Unassembled WGS sequence"/>
</dbReference>
<evidence type="ECO:0000313" key="1">
    <source>
        <dbReference type="EMBL" id="MFC7218970.1"/>
    </source>
</evidence>
<gene>
    <name evidence="1" type="ORF">ACFQLX_12450</name>
</gene>